<sequence>MALDMRTLLITSIMGVMINALVLALAWYSEKKLRPIISCWFIGQASLGLGMTSLSSRERLPNFGA</sequence>
<evidence type="ECO:0000313" key="2">
    <source>
        <dbReference type="EMBL" id="TCL36797.1"/>
    </source>
</evidence>
<proteinExistence type="predicted"/>
<comment type="caution">
    <text evidence="2">The sequence shown here is derived from an EMBL/GenBank/DDBJ whole genome shotgun (WGS) entry which is preliminary data.</text>
</comment>
<evidence type="ECO:0000256" key="1">
    <source>
        <dbReference type="SAM" id="Phobius"/>
    </source>
</evidence>
<protein>
    <submittedName>
        <fullName evidence="2">Uncharacterized protein</fullName>
    </submittedName>
</protein>
<name>A0A4R1PWG0_9FIRM</name>
<keyword evidence="1" id="KW-0472">Membrane</keyword>
<reference evidence="2 3" key="1">
    <citation type="submission" date="2019-03" db="EMBL/GenBank/DDBJ databases">
        <title>Genomic Encyclopedia of Type Strains, Phase IV (KMG-IV): sequencing the most valuable type-strain genomes for metagenomic binning, comparative biology and taxonomic classification.</title>
        <authorList>
            <person name="Goeker M."/>
        </authorList>
    </citation>
    <scope>NUCLEOTIDE SEQUENCE [LARGE SCALE GENOMIC DNA]</scope>
    <source>
        <strain evidence="2 3">DSM 15969</strain>
    </source>
</reference>
<dbReference type="AlphaFoldDB" id="A0A4R1PWG0"/>
<evidence type="ECO:0000313" key="3">
    <source>
        <dbReference type="Proteomes" id="UP000295063"/>
    </source>
</evidence>
<dbReference type="Proteomes" id="UP000295063">
    <property type="component" value="Unassembled WGS sequence"/>
</dbReference>
<dbReference type="EMBL" id="SLUI01000007">
    <property type="protein sequence ID" value="TCL36797.1"/>
    <property type="molecule type" value="Genomic_DNA"/>
</dbReference>
<dbReference type="RefSeq" id="WP_132080275.1">
    <property type="nucleotide sequence ID" value="NZ_SLUI01000007.1"/>
</dbReference>
<keyword evidence="3" id="KW-1185">Reference proteome</keyword>
<keyword evidence="1" id="KW-0812">Transmembrane</keyword>
<feature type="transmembrane region" description="Helical" evidence="1">
    <location>
        <begin position="7"/>
        <end position="29"/>
    </location>
</feature>
<accession>A0A4R1PWG0</accession>
<gene>
    <name evidence="2" type="ORF">EV210_10759</name>
</gene>
<keyword evidence="1" id="KW-1133">Transmembrane helix</keyword>
<organism evidence="2 3">
    <name type="scientific">Anaerospora hongkongensis</name>
    <dbReference type="NCBI Taxonomy" id="244830"/>
    <lineage>
        <taxon>Bacteria</taxon>
        <taxon>Bacillati</taxon>
        <taxon>Bacillota</taxon>
        <taxon>Negativicutes</taxon>
        <taxon>Selenomonadales</taxon>
        <taxon>Sporomusaceae</taxon>
        <taxon>Anaerospora</taxon>
    </lineage>
</organism>